<feature type="non-terminal residue" evidence="1">
    <location>
        <position position="1"/>
    </location>
</feature>
<evidence type="ECO:0000313" key="2">
    <source>
        <dbReference type="Proteomes" id="UP001218218"/>
    </source>
</evidence>
<gene>
    <name evidence="1" type="ORF">DFH08DRAFT_662474</name>
</gene>
<dbReference type="Gene3D" id="3.30.710.10">
    <property type="entry name" value="Potassium Channel Kv1.1, Chain A"/>
    <property type="match status" value="1"/>
</dbReference>
<dbReference type="CDD" id="cd18186">
    <property type="entry name" value="BTB_POZ_ZBTB_KLHL-like"/>
    <property type="match status" value="1"/>
</dbReference>
<feature type="non-terminal residue" evidence="1">
    <location>
        <position position="239"/>
    </location>
</feature>
<dbReference type="AlphaFoldDB" id="A0AAD7F4T3"/>
<dbReference type="Proteomes" id="UP001218218">
    <property type="component" value="Unassembled WGS sequence"/>
</dbReference>
<accession>A0AAD7F4T3</accession>
<keyword evidence="2" id="KW-1185">Reference proteome</keyword>
<reference evidence="1" key="1">
    <citation type="submission" date="2023-03" db="EMBL/GenBank/DDBJ databases">
        <title>Massive genome expansion in bonnet fungi (Mycena s.s.) driven by repeated elements and novel gene families across ecological guilds.</title>
        <authorList>
            <consortium name="Lawrence Berkeley National Laboratory"/>
            <person name="Harder C.B."/>
            <person name="Miyauchi S."/>
            <person name="Viragh M."/>
            <person name="Kuo A."/>
            <person name="Thoen E."/>
            <person name="Andreopoulos B."/>
            <person name="Lu D."/>
            <person name="Skrede I."/>
            <person name="Drula E."/>
            <person name="Henrissat B."/>
            <person name="Morin E."/>
            <person name="Kohler A."/>
            <person name="Barry K."/>
            <person name="LaButti K."/>
            <person name="Morin E."/>
            <person name="Salamov A."/>
            <person name="Lipzen A."/>
            <person name="Mereny Z."/>
            <person name="Hegedus B."/>
            <person name="Baldrian P."/>
            <person name="Stursova M."/>
            <person name="Weitz H."/>
            <person name="Taylor A."/>
            <person name="Grigoriev I.V."/>
            <person name="Nagy L.G."/>
            <person name="Martin F."/>
            <person name="Kauserud H."/>
        </authorList>
    </citation>
    <scope>NUCLEOTIDE SEQUENCE</scope>
    <source>
        <strain evidence="1">CBHHK002</strain>
    </source>
</reference>
<proteinExistence type="predicted"/>
<comment type="caution">
    <text evidence="1">The sequence shown here is derived from an EMBL/GenBank/DDBJ whole genome shotgun (WGS) entry which is preliminary data.</text>
</comment>
<dbReference type="InterPro" id="IPR011333">
    <property type="entry name" value="SKP1/BTB/POZ_sf"/>
</dbReference>
<evidence type="ECO:0000313" key="1">
    <source>
        <dbReference type="EMBL" id="KAJ7364884.1"/>
    </source>
</evidence>
<sequence length="239" mass="26997">KDDKYFFDDGDCTFVVGDFWFKLHKVILSRDPESMFRDMFSIPQCTTTPPGASLGDELEPISLSGDSADEFRALCWALYALPPEIQAQNNFEANIERLLAVATMSHKYSLSSFEAWALGVIWIHSRSKRDYLNTCPQDMLDGIYEAATAGGRKDLCGLVEQNWLSRLKRRELQLRHALDFGETHGMALFLACAYYQQARSLRSPTLGAGSGVADFSYLNLTHTQLHRLLAGYCTLSLFW</sequence>
<dbReference type="EMBL" id="JARIHO010000003">
    <property type="protein sequence ID" value="KAJ7364884.1"/>
    <property type="molecule type" value="Genomic_DNA"/>
</dbReference>
<evidence type="ECO:0008006" key="3">
    <source>
        <dbReference type="Google" id="ProtNLM"/>
    </source>
</evidence>
<organism evidence="1 2">
    <name type="scientific">Mycena albidolilacea</name>
    <dbReference type="NCBI Taxonomy" id="1033008"/>
    <lineage>
        <taxon>Eukaryota</taxon>
        <taxon>Fungi</taxon>
        <taxon>Dikarya</taxon>
        <taxon>Basidiomycota</taxon>
        <taxon>Agaricomycotina</taxon>
        <taxon>Agaricomycetes</taxon>
        <taxon>Agaricomycetidae</taxon>
        <taxon>Agaricales</taxon>
        <taxon>Marasmiineae</taxon>
        <taxon>Mycenaceae</taxon>
        <taxon>Mycena</taxon>
    </lineage>
</organism>
<name>A0AAD7F4T3_9AGAR</name>
<dbReference type="SUPFAM" id="SSF54695">
    <property type="entry name" value="POZ domain"/>
    <property type="match status" value="1"/>
</dbReference>
<protein>
    <recommendedName>
        <fullName evidence="3">BTB domain-containing protein</fullName>
    </recommendedName>
</protein>